<feature type="compositionally biased region" description="Basic residues" evidence="1">
    <location>
        <begin position="73"/>
        <end position="86"/>
    </location>
</feature>
<proteinExistence type="predicted"/>
<keyword evidence="3" id="KW-1185">Reference proteome</keyword>
<protein>
    <submittedName>
        <fullName evidence="2">Uncharacterized protein</fullName>
    </submittedName>
</protein>
<accession>A0AAX6MSC5</accession>
<feature type="region of interest" description="Disordered" evidence="1">
    <location>
        <begin position="64"/>
        <end position="86"/>
    </location>
</feature>
<comment type="caution">
    <text evidence="2">The sequence shown here is derived from an EMBL/GenBank/DDBJ whole genome shotgun (WGS) entry which is preliminary data.</text>
</comment>
<evidence type="ECO:0000256" key="1">
    <source>
        <dbReference type="SAM" id="MobiDB-lite"/>
    </source>
</evidence>
<evidence type="ECO:0000313" key="2">
    <source>
        <dbReference type="EMBL" id="KAK6955570.1"/>
    </source>
</evidence>
<reference evidence="2 3" key="1">
    <citation type="journal article" date="2024" name="Front Chem Biol">
        <title>Unveiling the potential of Daldinia eschscholtzii MFLUCC 19-0629 through bioactivity and bioinformatics studies for enhanced sustainable agriculture production.</title>
        <authorList>
            <person name="Brooks S."/>
            <person name="Weaver J.A."/>
            <person name="Klomchit A."/>
            <person name="Alharthi S.A."/>
            <person name="Onlamun T."/>
            <person name="Nurani R."/>
            <person name="Vong T.K."/>
            <person name="Alberti F."/>
            <person name="Greco C."/>
        </authorList>
    </citation>
    <scope>NUCLEOTIDE SEQUENCE [LARGE SCALE GENOMIC DNA]</scope>
    <source>
        <strain evidence="2">MFLUCC 19-0629</strain>
    </source>
</reference>
<organism evidence="2 3">
    <name type="scientific">Daldinia eschscholtzii</name>
    <dbReference type="NCBI Taxonomy" id="292717"/>
    <lineage>
        <taxon>Eukaryota</taxon>
        <taxon>Fungi</taxon>
        <taxon>Dikarya</taxon>
        <taxon>Ascomycota</taxon>
        <taxon>Pezizomycotina</taxon>
        <taxon>Sordariomycetes</taxon>
        <taxon>Xylariomycetidae</taxon>
        <taxon>Xylariales</taxon>
        <taxon>Hypoxylaceae</taxon>
        <taxon>Daldinia</taxon>
    </lineage>
</organism>
<evidence type="ECO:0000313" key="3">
    <source>
        <dbReference type="Proteomes" id="UP001369815"/>
    </source>
</evidence>
<name>A0AAX6MSC5_9PEZI</name>
<gene>
    <name evidence="2" type="ORF">Daesc_003210</name>
</gene>
<dbReference type="Proteomes" id="UP001369815">
    <property type="component" value="Unassembled WGS sequence"/>
</dbReference>
<sequence length="157" mass="17812">MRPLKPTQPRILPRVNLNSGDALNYIRSTSDEDASYLTSNGTPSSTLELDGRLGMLNDASASTALTGGNSALKQRHERRGHTKSRRGCYNCKKRRIKPQQHIPLFSLLDMRFFQHFLFTCFPHQPIGNEAVWTHEIPCLAQNVRMTRMENEFVVLSG</sequence>
<dbReference type="EMBL" id="JBANMG010000003">
    <property type="protein sequence ID" value="KAK6955570.1"/>
    <property type="molecule type" value="Genomic_DNA"/>
</dbReference>
<dbReference type="AlphaFoldDB" id="A0AAX6MSC5"/>